<feature type="signal peptide" evidence="1">
    <location>
        <begin position="1"/>
        <end position="23"/>
    </location>
</feature>
<dbReference type="KEGG" id="slom:PXH66_00885"/>
<feature type="domain" description="DUF547" evidence="2">
    <location>
        <begin position="71"/>
        <end position="185"/>
    </location>
</feature>
<dbReference type="PANTHER" id="PTHR46361:SF3">
    <property type="entry name" value="ELECTRON CARRIER_ PROTEIN DISULFIDE OXIDOREDUCTASE"/>
    <property type="match status" value="1"/>
</dbReference>
<evidence type="ECO:0000259" key="2">
    <source>
        <dbReference type="Pfam" id="PF04784"/>
    </source>
</evidence>
<dbReference type="RefSeq" id="WP_330929351.1">
    <property type="nucleotide sequence ID" value="NZ_CP119075.1"/>
</dbReference>
<protein>
    <submittedName>
        <fullName evidence="3">DUF547 domain-containing protein</fullName>
    </submittedName>
</protein>
<dbReference type="InterPro" id="IPR006869">
    <property type="entry name" value="DUF547"/>
</dbReference>
<keyword evidence="4" id="KW-1185">Reference proteome</keyword>
<name>A0AAF0CNE4_9BACT</name>
<gene>
    <name evidence="3" type="ORF">PXH66_00885</name>
</gene>
<dbReference type="EMBL" id="CP119075">
    <property type="protein sequence ID" value="WED65403.1"/>
    <property type="molecule type" value="Genomic_DNA"/>
</dbReference>
<evidence type="ECO:0000256" key="1">
    <source>
        <dbReference type="SAM" id="SignalP"/>
    </source>
</evidence>
<reference evidence="3" key="1">
    <citation type="submission" date="2023-03" db="EMBL/GenBank/DDBJ databases">
        <title>Lomoglobus Profundus gen. nov., sp. nov., a novel member of the phylum Verrucomicrobia, isolated from deep-marine sediment of South China Sea.</title>
        <authorList>
            <person name="Ahmad T."/>
            <person name="Ishaq S.E."/>
            <person name="Wang F."/>
        </authorList>
    </citation>
    <scope>NUCLEOTIDE SEQUENCE</scope>
    <source>
        <strain evidence="3">LMO-M01</strain>
    </source>
</reference>
<proteinExistence type="predicted"/>
<dbReference type="PANTHER" id="PTHR46361">
    <property type="entry name" value="ELECTRON CARRIER/ PROTEIN DISULFIDE OXIDOREDUCTASE"/>
    <property type="match status" value="1"/>
</dbReference>
<organism evidence="3 4">
    <name type="scientific">Synoicihabitans lomoniglobus</name>
    <dbReference type="NCBI Taxonomy" id="2909285"/>
    <lineage>
        <taxon>Bacteria</taxon>
        <taxon>Pseudomonadati</taxon>
        <taxon>Verrucomicrobiota</taxon>
        <taxon>Opitutia</taxon>
        <taxon>Opitutales</taxon>
        <taxon>Opitutaceae</taxon>
        <taxon>Synoicihabitans</taxon>
    </lineage>
</organism>
<evidence type="ECO:0000313" key="3">
    <source>
        <dbReference type="EMBL" id="WED65403.1"/>
    </source>
</evidence>
<dbReference type="Proteomes" id="UP001218638">
    <property type="component" value="Chromosome"/>
</dbReference>
<feature type="chain" id="PRO_5041954660" evidence="1">
    <location>
        <begin position="24"/>
        <end position="256"/>
    </location>
</feature>
<evidence type="ECO:0000313" key="4">
    <source>
        <dbReference type="Proteomes" id="UP001218638"/>
    </source>
</evidence>
<dbReference type="AlphaFoldDB" id="A0AAF0CNE4"/>
<accession>A0AAF0CNE4</accession>
<keyword evidence="1" id="KW-0732">Signal</keyword>
<sequence length="256" mass="28993">MRQRLHLLPSLIVLLFGAATAVAGVNDAVYTALLQDHVRGAEVDYRRIQKDPRLDAYLAELAATDPTTLASRDAQLAFWINAYNAYTLKLIASVYPVDTIRTITAVGQTDDVDQGKPWDIPLAIVGGRAYTLEFIEHEIIRPQFNDARIHFALVCAAVSCPKLRHEAYTATDLNAQLNDQGRWFLAHRNEIDGRRRTARLSQIFNWFADDFGGNQTAILDFIADFTTADIARSLRRDPDGWKVSYLDYDWDLNDRH</sequence>
<dbReference type="Pfam" id="PF04784">
    <property type="entry name" value="DUF547"/>
    <property type="match status" value="1"/>
</dbReference>